<dbReference type="RefSeq" id="XP_007916861.1">
    <property type="nucleotide sequence ID" value="XM_007918670.1"/>
</dbReference>
<protein>
    <submittedName>
        <fullName evidence="2">Putative heterokaryon incompatibility protein</fullName>
    </submittedName>
</protein>
<dbReference type="Pfam" id="PF06985">
    <property type="entry name" value="HET"/>
    <property type="match status" value="1"/>
</dbReference>
<dbReference type="PANTHER" id="PTHR24148:SF73">
    <property type="entry name" value="HET DOMAIN PROTEIN (AFU_ORTHOLOGUE AFUA_8G01020)"/>
    <property type="match status" value="1"/>
</dbReference>
<evidence type="ECO:0000259" key="1">
    <source>
        <dbReference type="Pfam" id="PF06985"/>
    </source>
</evidence>
<dbReference type="OrthoDB" id="5571888at2759"/>
<keyword evidence="3" id="KW-1185">Reference proteome</keyword>
<evidence type="ECO:0000313" key="3">
    <source>
        <dbReference type="Proteomes" id="UP000014074"/>
    </source>
</evidence>
<dbReference type="InterPro" id="IPR052895">
    <property type="entry name" value="HetReg/Transcr_Mod"/>
</dbReference>
<dbReference type="eggNOG" id="ENOG502SJZG">
    <property type="taxonomic scope" value="Eukaryota"/>
</dbReference>
<dbReference type="EMBL" id="KB933222">
    <property type="protein sequence ID" value="EON98341.1"/>
    <property type="molecule type" value="Genomic_DNA"/>
</dbReference>
<dbReference type="AlphaFoldDB" id="R8BGA8"/>
<organism evidence="2 3">
    <name type="scientific">Phaeoacremonium minimum (strain UCR-PA7)</name>
    <name type="common">Esca disease fungus</name>
    <name type="synonym">Togninia minima</name>
    <dbReference type="NCBI Taxonomy" id="1286976"/>
    <lineage>
        <taxon>Eukaryota</taxon>
        <taxon>Fungi</taxon>
        <taxon>Dikarya</taxon>
        <taxon>Ascomycota</taxon>
        <taxon>Pezizomycotina</taxon>
        <taxon>Sordariomycetes</taxon>
        <taxon>Sordariomycetidae</taxon>
        <taxon>Togniniales</taxon>
        <taxon>Togniniaceae</taxon>
        <taxon>Phaeoacremonium</taxon>
    </lineage>
</organism>
<evidence type="ECO:0000313" key="2">
    <source>
        <dbReference type="EMBL" id="EON98341.1"/>
    </source>
</evidence>
<gene>
    <name evidence="2" type="ORF">UCRPA7_6130</name>
</gene>
<name>R8BGA8_PHAM7</name>
<dbReference type="PANTHER" id="PTHR24148">
    <property type="entry name" value="ANKYRIN REPEAT DOMAIN-CONTAINING PROTEIN 39 HOMOLOG-RELATED"/>
    <property type="match status" value="1"/>
</dbReference>
<feature type="domain" description="Heterokaryon incompatibility" evidence="1">
    <location>
        <begin position="50"/>
        <end position="216"/>
    </location>
</feature>
<dbReference type="KEGG" id="tmn:UCRPA7_6130"/>
<dbReference type="GeneID" id="19326755"/>
<proteinExistence type="predicted"/>
<reference evidence="3" key="1">
    <citation type="journal article" date="2013" name="Genome Announc.">
        <title>Draft genome sequence of the ascomycete Phaeoacremonium aleophilum strain UCR-PA7, a causal agent of the esca disease complex in grapevines.</title>
        <authorList>
            <person name="Blanco-Ulate B."/>
            <person name="Rolshausen P."/>
            <person name="Cantu D."/>
        </authorList>
    </citation>
    <scope>NUCLEOTIDE SEQUENCE [LARGE SCALE GENOMIC DNA]</scope>
    <source>
        <strain evidence="3">UCR-PA7</strain>
    </source>
</reference>
<dbReference type="HOGENOM" id="CLU_004184_6_0_1"/>
<sequence length="234" mass="26355">MAPASTYIYTALPAQSIRILELLPGDPANTAPLECRIVIQHVAADHHQPYEALSYVWGDPTPTDRIRCYDGATGGGSVDGFLGIGANLAKALTAFRLTGSPRRIWVDALSINQNDVIERQAQVRLMGDVFRNAQMVLAWLGTFKDPYTGELTARLAIDYLRVFNKNPQEELQNAQQHLHINGKAEYDKASPSYRSWLAVKELFDLDYFHRAWIIQEVGLGRQARLFWGHKNYGR</sequence>
<accession>R8BGA8</accession>
<dbReference type="InterPro" id="IPR010730">
    <property type="entry name" value="HET"/>
</dbReference>
<dbReference type="Proteomes" id="UP000014074">
    <property type="component" value="Unassembled WGS sequence"/>
</dbReference>